<dbReference type="Proteomes" id="UP000176778">
    <property type="component" value="Unassembled WGS sequence"/>
</dbReference>
<sequence length="283" mass="31396">MAKKAFSPIIIVVVVIAVLALGGFLLVKSGKISLPGVGQVATRATEKDFASISDPLLRKHFVAQSNVNAVRMVSTSSGKGTKDTTEYQIKGEDFLYRMKEEDGDKEISQMIIIGDTSYVKDYSDSKWWKQVSKPEEVMTEEKAATPDDIKQEFQKEDPTLYKSLGTEACGSLSCHKYEQTFKDSPGTRTFWFDTKKYLLRKETSAYGEFSNEIEYSYDGISISAPSPTKDVPEGRNIYEYYLNPQSGNSASPTNVPTFNPSDYSVPTDIPTEVTIPPDSGGDY</sequence>
<reference evidence="3 4" key="1">
    <citation type="journal article" date="2016" name="Nat. Commun.">
        <title>Thousands of microbial genomes shed light on interconnected biogeochemical processes in an aquifer system.</title>
        <authorList>
            <person name="Anantharaman K."/>
            <person name="Brown C.T."/>
            <person name="Hug L.A."/>
            <person name="Sharon I."/>
            <person name="Castelle C.J."/>
            <person name="Probst A.J."/>
            <person name="Thomas B.C."/>
            <person name="Singh A."/>
            <person name="Wilkins M.J."/>
            <person name="Karaoz U."/>
            <person name="Brodie E.L."/>
            <person name="Williams K.H."/>
            <person name="Hubbard S.S."/>
            <person name="Banfield J.F."/>
        </authorList>
    </citation>
    <scope>NUCLEOTIDE SEQUENCE [LARGE SCALE GENOMIC DNA]</scope>
</reference>
<evidence type="ECO:0000313" key="4">
    <source>
        <dbReference type="Proteomes" id="UP000176778"/>
    </source>
</evidence>
<protein>
    <submittedName>
        <fullName evidence="3">Uncharacterized protein</fullName>
    </submittedName>
</protein>
<dbReference type="STRING" id="1802479.A2Y68_03005"/>
<evidence type="ECO:0000256" key="1">
    <source>
        <dbReference type="SAM" id="MobiDB-lite"/>
    </source>
</evidence>
<feature type="transmembrane region" description="Helical" evidence="2">
    <location>
        <begin position="6"/>
        <end position="27"/>
    </location>
</feature>
<evidence type="ECO:0000313" key="3">
    <source>
        <dbReference type="EMBL" id="OGM09580.1"/>
    </source>
</evidence>
<feature type="compositionally biased region" description="Polar residues" evidence="1">
    <location>
        <begin position="243"/>
        <end position="264"/>
    </location>
</feature>
<gene>
    <name evidence="3" type="ORF">A2Y68_03005</name>
</gene>
<evidence type="ECO:0000256" key="2">
    <source>
        <dbReference type="SAM" id="Phobius"/>
    </source>
</evidence>
<dbReference type="EMBL" id="MGFR01000003">
    <property type="protein sequence ID" value="OGM09580.1"/>
    <property type="molecule type" value="Genomic_DNA"/>
</dbReference>
<proteinExistence type="predicted"/>
<comment type="caution">
    <text evidence="3">The sequence shown here is derived from an EMBL/GenBank/DDBJ whole genome shotgun (WGS) entry which is preliminary data.</text>
</comment>
<accession>A0A1F7X3B2</accession>
<keyword evidence="2" id="KW-1133">Transmembrane helix</keyword>
<keyword evidence="2" id="KW-0472">Membrane</keyword>
<feature type="region of interest" description="Disordered" evidence="1">
    <location>
        <begin position="243"/>
        <end position="283"/>
    </location>
</feature>
<organism evidence="3 4">
    <name type="scientific">Candidatus Woesebacteria bacterium RBG_13_46_13</name>
    <dbReference type="NCBI Taxonomy" id="1802479"/>
    <lineage>
        <taxon>Bacteria</taxon>
        <taxon>Candidatus Woeseibacteriota</taxon>
    </lineage>
</organism>
<keyword evidence="2" id="KW-0812">Transmembrane</keyword>
<name>A0A1F7X3B2_9BACT</name>
<dbReference type="AlphaFoldDB" id="A0A1F7X3B2"/>